<dbReference type="Pfam" id="PF00149">
    <property type="entry name" value="Metallophos"/>
    <property type="match status" value="1"/>
</dbReference>
<reference evidence="3" key="1">
    <citation type="submission" date="2021-06" db="EMBL/GenBank/DDBJ databases">
        <authorList>
            <person name="Hodson N. C."/>
            <person name="Mongue J. A."/>
            <person name="Jaron S. K."/>
        </authorList>
    </citation>
    <scope>NUCLEOTIDE SEQUENCE</scope>
</reference>
<organism evidence="3 4">
    <name type="scientific">Allacma fusca</name>
    <dbReference type="NCBI Taxonomy" id="39272"/>
    <lineage>
        <taxon>Eukaryota</taxon>
        <taxon>Metazoa</taxon>
        <taxon>Ecdysozoa</taxon>
        <taxon>Arthropoda</taxon>
        <taxon>Hexapoda</taxon>
        <taxon>Collembola</taxon>
        <taxon>Symphypleona</taxon>
        <taxon>Sminthuridae</taxon>
        <taxon>Allacma</taxon>
    </lineage>
</organism>
<dbReference type="InterPro" id="IPR004843">
    <property type="entry name" value="Calcineurin-like_PHP"/>
</dbReference>
<feature type="domain" description="Calcineurin-like phosphoesterase" evidence="2">
    <location>
        <begin position="60"/>
        <end position="266"/>
    </location>
</feature>
<dbReference type="GO" id="GO:0016787">
    <property type="term" value="F:hydrolase activity"/>
    <property type="evidence" value="ECO:0007669"/>
    <property type="project" value="InterPro"/>
</dbReference>
<dbReference type="AlphaFoldDB" id="A0A8J2LLK2"/>
<dbReference type="CDD" id="cd07401">
    <property type="entry name" value="MPP_TMEM62_N"/>
    <property type="match status" value="1"/>
</dbReference>
<feature type="signal peptide" evidence="1">
    <location>
        <begin position="1"/>
        <end position="21"/>
    </location>
</feature>
<dbReference type="OrthoDB" id="27234at2759"/>
<keyword evidence="4" id="KW-1185">Reference proteome</keyword>
<name>A0A8J2LLK2_9HEXA</name>
<comment type="caution">
    <text evidence="3">The sequence shown here is derived from an EMBL/GenBank/DDBJ whole genome shotgun (WGS) entry which is preliminary data.</text>
</comment>
<feature type="chain" id="PRO_5035185337" description="Calcineurin-like phosphoesterase domain-containing protein" evidence="1">
    <location>
        <begin position="22"/>
        <end position="295"/>
    </location>
</feature>
<sequence length="295" mass="34089">MRISKLTLSLLILIIMLSMFAARISNLISISYDYASEDDQVIPRPYDPSLVLDDENKHLMWFVQISDIHLSIFHDSGRISDFNDFCNVTLDIIQPTVVLASGDLADAKAIDSMGSRQFIQEWHFYQDILQKNNVEKKTMWLDIRGNHDNFNVPSIMEEKSHFHQFSIQGKRHLRSYMYRVTKDQQTYSFIGVDACLDPGPRRPFNFIGLLKSEEYQTLENFERESRDSNGTVWFGHYPTSCIISPDPGIRNLMKNGVAYMCGHLHTLAGTVPKMYTLHRTGTLELELGDWKDNRL</sequence>
<dbReference type="Proteomes" id="UP000708208">
    <property type="component" value="Unassembled WGS sequence"/>
</dbReference>
<evidence type="ECO:0000313" key="4">
    <source>
        <dbReference type="Proteomes" id="UP000708208"/>
    </source>
</evidence>
<evidence type="ECO:0000256" key="1">
    <source>
        <dbReference type="SAM" id="SignalP"/>
    </source>
</evidence>
<gene>
    <name evidence="3" type="ORF">AFUS01_LOCUS43894</name>
</gene>
<keyword evidence="1" id="KW-0732">Signal</keyword>
<evidence type="ECO:0000313" key="3">
    <source>
        <dbReference type="EMBL" id="CAG7834379.1"/>
    </source>
</evidence>
<protein>
    <recommendedName>
        <fullName evidence="2">Calcineurin-like phosphoesterase domain-containing protein</fullName>
    </recommendedName>
</protein>
<dbReference type="PANTHER" id="PTHR14795">
    <property type="entry name" value="HELICASE RELATED"/>
    <property type="match status" value="1"/>
</dbReference>
<dbReference type="InterPro" id="IPR041871">
    <property type="entry name" value="MPP_TMEM62"/>
</dbReference>
<proteinExistence type="predicted"/>
<accession>A0A8J2LLK2</accession>
<evidence type="ECO:0000259" key="2">
    <source>
        <dbReference type="Pfam" id="PF00149"/>
    </source>
</evidence>
<dbReference type="PANTHER" id="PTHR14795:SF0">
    <property type="entry name" value="TRANSMEMBRANE PROTEIN 62"/>
    <property type="match status" value="1"/>
</dbReference>
<dbReference type="EMBL" id="CAJVCH010570218">
    <property type="protein sequence ID" value="CAG7834379.1"/>
    <property type="molecule type" value="Genomic_DNA"/>
</dbReference>